<dbReference type="AlphaFoldDB" id="A0A3N5XW20"/>
<organism evidence="5 6">
    <name type="scientific">Alteromonas sediminis</name>
    <dbReference type="NCBI Taxonomy" id="2259342"/>
    <lineage>
        <taxon>Bacteria</taxon>
        <taxon>Pseudomonadati</taxon>
        <taxon>Pseudomonadota</taxon>
        <taxon>Gammaproteobacteria</taxon>
        <taxon>Alteromonadales</taxon>
        <taxon>Alteromonadaceae</taxon>
        <taxon>Alteromonas/Salinimonas group</taxon>
        <taxon>Alteromonas</taxon>
    </lineage>
</organism>
<keyword evidence="6" id="KW-1185">Reference proteome</keyword>
<dbReference type="GO" id="GO:0006631">
    <property type="term" value="P:fatty acid metabolic process"/>
    <property type="evidence" value="ECO:0007669"/>
    <property type="project" value="TreeGrafter"/>
</dbReference>
<dbReference type="GO" id="GO:0031956">
    <property type="term" value="F:medium-chain fatty acid-CoA ligase activity"/>
    <property type="evidence" value="ECO:0007669"/>
    <property type="project" value="TreeGrafter"/>
</dbReference>
<dbReference type="Proteomes" id="UP000275281">
    <property type="component" value="Unassembled WGS sequence"/>
</dbReference>
<evidence type="ECO:0000259" key="4">
    <source>
        <dbReference type="Pfam" id="PF13193"/>
    </source>
</evidence>
<dbReference type="PANTHER" id="PTHR43201">
    <property type="entry name" value="ACYL-COA SYNTHETASE"/>
    <property type="match status" value="1"/>
</dbReference>
<dbReference type="SUPFAM" id="SSF56801">
    <property type="entry name" value="Acetyl-CoA synthetase-like"/>
    <property type="match status" value="1"/>
</dbReference>
<evidence type="ECO:0000313" key="6">
    <source>
        <dbReference type="Proteomes" id="UP000275281"/>
    </source>
</evidence>
<dbReference type="Gene3D" id="3.30.300.30">
    <property type="match status" value="1"/>
</dbReference>
<accession>A0A3N5XW20</accession>
<dbReference type="OrthoDB" id="7055148at2"/>
<keyword evidence="2 5" id="KW-0436">Ligase</keyword>
<feature type="domain" description="AMP-binding enzyme C-terminal" evidence="4">
    <location>
        <begin position="365"/>
        <end position="434"/>
    </location>
</feature>
<dbReference type="InterPro" id="IPR025110">
    <property type="entry name" value="AMP-bd_C"/>
</dbReference>
<comment type="similarity">
    <text evidence="1">Belongs to the ATP-dependent AMP-binding enzyme family.</text>
</comment>
<dbReference type="EMBL" id="RPOK01000006">
    <property type="protein sequence ID" value="RPJ64977.1"/>
    <property type="molecule type" value="Genomic_DNA"/>
</dbReference>
<name>A0A3N5XW20_9ALTE</name>
<evidence type="ECO:0000256" key="1">
    <source>
        <dbReference type="ARBA" id="ARBA00006432"/>
    </source>
</evidence>
<feature type="domain" description="AMP-dependent synthetase/ligase" evidence="3">
    <location>
        <begin position="14"/>
        <end position="279"/>
    </location>
</feature>
<dbReference type="InterPro" id="IPR000873">
    <property type="entry name" value="AMP-dep_synth/lig_dom"/>
</dbReference>
<evidence type="ECO:0000313" key="5">
    <source>
        <dbReference type="EMBL" id="RPJ64977.1"/>
    </source>
</evidence>
<dbReference type="Pfam" id="PF13193">
    <property type="entry name" value="AMP-binding_C"/>
    <property type="match status" value="1"/>
</dbReference>
<dbReference type="PANTHER" id="PTHR43201:SF5">
    <property type="entry name" value="MEDIUM-CHAIN ACYL-COA LIGASE ACSF2, MITOCHONDRIAL"/>
    <property type="match status" value="1"/>
</dbReference>
<dbReference type="InterPro" id="IPR045851">
    <property type="entry name" value="AMP-bd_C_sf"/>
</dbReference>
<sequence>MFIDFLENIFLSNQSKEAIVWKEQPYTYANLVEQLRLWQEKLNQHNVQPGTVVMVQADYSPASIALFLALIEKQCIFVPITSSVAAQKKEFIEVSQVELVITIDESDNARFENTEISSAHTFYETLREEAVPGLVLFSSGSTGKSKAAVHDLAKLLDKFKVPRHAMRAISFLLYDHIGGVNTLLYTLSNAGCLITLENRQPDYVLRMVEKFAVELLPTSPSFINLMLISDAYKNYDISSLTTVTYGTEPMPESTLAQFHRLFPDIRLLQTYGLSELGIMRSKSKDSSSLWMKVGGEGFETRIVEGILHIKAYSAMLGYLNAPSPFTADGWFNTGDMVEQDGEYIKILGRESEIINVGGQKVFPAEVESVLQQLDEVAEAQVFGQENAILGNVVSAKIRLSNSVNDWDKSQAKKMLKKHCMGHLESFKIPAKFYFDDAEQFSARFKKQRTKVA</sequence>
<dbReference type="Gene3D" id="3.40.50.12780">
    <property type="entry name" value="N-terminal domain of ligase-like"/>
    <property type="match status" value="1"/>
</dbReference>
<dbReference type="InterPro" id="IPR020845">
    <property type="entry name" value="AMP-binding_CS"/>
</dbReference>
<dbReference type="PROSITE" id="PS00455">
    <property type="entry name" value="AMP_BINDING"/>
    <property type="match status" value="1"/>
</dbReference>
<gene>
    <name evidence="5" type="ORF">DRW07_16795</name>
</gene>
<evidence type="ECO:0000256" key="2">
    <source>
        <dbReference type="ARBA" id="ARBA00022598"/>
    </source>
</evidence>
<dbReference type="RefSeq" id="WP_124029106.1">
    <property type="nucleotide sequence ID" value="NZ_JBHRSN010000013.1"/>
</dbReference>
<dbReference type="InterPro" id="IPR042099">
    <property type="entry name" value="ANL_N_sf"/>
</dbReference>
<dbReference type="Pfam" id="PF00501">
    <property type="entry name" value="AMP-binding"/>
    <property type="match status" value="1"/>
</dbReference>
<protein>
    <submittedName>
        <fullName evidence="5">Long-chain fatty acid--CoA ligase</fullName>
    </submittedName>
</protein>
<comment type="caution">
    <text evidence="5">The sequence shown here is derived from an EMBL/GenBank/DDBJ whole genome shotgun (WGS) entry which is preliminary data.</text>
</comment>
<reference evidence="5 6" key="1">
    <citation type="submission" date="2018-11" db="EMBL/GenBank/DDBJ databases">
        <authorList>
            <person name="Ye M.-Q."/>
            <person name="Du Z.-J."/>
        </authorList>
    </citation>
    <scope>NUCLEOTIDE SEQUENCE [LARGE SCALE GENOMIC DNA]</scope>
    <source>
        <strain evidence="5 6">U0105</strain>
    </source>
</reference>
<proteinExistence type="inferred from homology"/>
<evidence type="ECO:0000259" key="3">
    <source>
        <dbReference type="Pfam" id="PF00501"/>
    </source>
</evidence>
<dbReference type="CDD" id="cd04433">
    <property type="entry name" value="AFD_class_I"/>
    <property type="match status" value="1"/>
</dbReference>